<gene>
    <name evidence="2" type="ORF">TCDM_12879</name>
</gene>
<reference evidence="2 3" key="1">
    <citation type="journal article" date="2014" name="Genome Announc.">
        <title>Trypanosoma cruzi Clone Dm28c Draft Genome Sequence.</title>
        <authorList>
            <person name="Grisard E.C."/>
            <person name="Teixeira S.M."/>
            <person name="de Almeida L.G."/>
            <person name="Stoco P.H."/>
            <person name="Gerber A.L."/>
            <person name="Talavera-Lopez C."/>
            <person name="Lima O.C."/>
            <person name="Andersson B."/>
            <person name="de Vasconcelos A.T."/>
        </authorList>
    </citation>
    <scope>NUCLEOTIDE SEQUENCE [LARGE SCALE GENOMIC DNA]</scope>
    <source>
        <strain evidence="2 3">Dm28c</strain>
    </source>
</reference>
<feature type="compositionally biased region" description="Low complexity" evidence="1">
    <location>
        <begin position="170"/>
        <end position="182"/>
    </location>
</feature>
<feature type="compositionally biased region" description="Polar residues" evidence="1">
    <location>
        <begin position="129"/>
        <end position="143"/>
    </location>
</feature>
<proteinExistence type="predicted"/>
<dbReference type="AlphaFoldDB" id="V5CJU7"/>
<feature type="region of interest" description="Disordered" evidence="1">
    <location>
        <begin position="129"/>
        <end position="205"/>
    </location>
</feature>
<protein>
    <submittedName>
        <fullName evidence="2">Uncharacterized protein</fullName>
    </submittedName>
</protein>
<comment type="caution">
    <text evidence="2">The sequence shown here is derived from an EMBL/GenBank/DDBJ whole genome shotgun (WGS) entry which is preliminary data.</text>
</comment>
<dbReference type="EMBL" id="AYLP01000736">
    <property type="protein sequence ID" value="ESS55636.1"/>
    <property type="molecule type" value="Genomic_DNA"/>
</dbReference>
<evidence type="ECO:0000256" key="1">
    <source>
        <dbReference type="SAM" id="MobiDB-lite"/>
    </source>
</evidence>
<dbReference type="VEuPathDB" id="TriTrypDB:TCDM_12879"/>
<accession>V5CJU7</accession>
<organism evidence="2 3">
    <name type="scientific">Trypanosoma cruzi Dm28c</name>
    <dbReference type="NCBI Taxonomy" id="1416333"/>
    <lineage>
        <taxon>Eukaryota</taxon>
        <taxon>Discoba</taxon>
        <taxon>Euglenozoa</taxon>
        <taxon>Kinetoplastea</taxon>
        <taxon>Metakinetoplastina</taxon>
        <taxon>Trypanosomatida</taxon>
        <taxon>Trypanosomatidae</taxon>
        <taxon>Trypanosoma</taxon>
        <taxon>Schizotrypanum</taxon>
    </lineage>
</organism>
<name>V5CJU7_TRYCR</name>
<feature type="region of interest" description="Disordered" evidence="1">
    <location>
        <begin position="72"/>
        <end position="92"/>
    </location>
</feature>
<evidence type="ECO:0000313" key="3">
    <source>
        <dbReference type="Proteomes" id="UP000017861"/>
    </source>
</evidence>
<evidence type="ECO:0000313" key="2">
    <source>
        <dbReference type="EMBL" id="ESS55636.1"/>
    </source>
</evidence>
<sequence length="205" mass="23121">MSCRHSAPIMSTTPSKYSRTCSMRCNHPRIRLAVMHCSLLSLWLEQTHTSSQSTAWCCKRLSRSTMRVKFPDVRKQRPPSYISAHSTHPHTRAVPWGRETQRTAHAQINMHQQRHPRRTATEIHAHSTNTAATNGMHPTQQRGRSLLPSPADWSHTLTVRHGAHNPLPPSALSRPASSHPRAIAMRNTSNRRRGPSVPLAGKKKE</sequence>
<dbReference type="Proteomes" id="UP000017861">
    <property type="component" value="Unassembled WGS sequence"/>
</dbReference>